<dbReference type="AlphaFoldDB" id="J3A5M4"/>
<gene>
    <name evidence="1" type="ORF">HSB1_13510</name>
</gene>
<name>J3A5M4_9EURY</name>
<dbReference type="OrthoDB" id="261626at2157"/>
<evidence type="ECO:0000313" key="2">
    <source>
        <dbReference type="Proteomes" id="UP000007813"/>
    </source>
</evidence>
<dbReference type="RefSeq" id="WP_009366467.1">
    <property type="nucleotide sequence ID" value="NZ_ALJD01000003.1"/>
</dbReference>
<organism evidence="1 2">
    <name type="scientific">Halogranum salarium B-1</name>
    <dbReference type="NCBI Taxonomy" id="1210908"/>
    <lineage>
        <taxon>Archaea</taxon>
        <taxon>Methanobacteriati</taxon>
        <taxon>Methanobacteriota</taxon>
        <taxon>Stenosarchaea group</taxon>
        <taxon>Halobacteria</taxon>
        <taxon>Halobacteriales</taxon>
        <taxon>Haloferacaceae</taxon>
    </lineage>
</organism>
<proteinExistence type="predicted"/>
<dbReference type="Proteomes" id="UP000007813">
    <property type="component" value="Unassembled WGS sequence"/>
</dbReference>
<reference evidence="1 2" key="1">
    <citation type="journal article" date="2012" name="J. Bacteriol.">
        <title>Draft Genome Sequence of the Extremely Halophilic Archaeon Halogranum salarium B-1T.</title>
        <authorList>
            <person name="Kim K.K."/>
            <person name="Lee K.C."/>
            <person name="Lee J.S."/>
        </authorList>
    </citation>
    <scope>NUCLEOTIDE SEQUENCE [LARGE SCALE GENOMIC DNA]</scope>
    <source>
        <strain evidence="1 2">B-1</strain>
    </source>
</reference>
<protein>
    <submittedName>
        <fullName evidence="1">Uncharacterized protein</fullName>
    </submittedName>
</protein>
<comment type="caution">
    <text evidence="1">The sequence shown here is derived from an EMBL/GenBank/DDBJ whole genome shotgun (WGS) entry which is preliminary data.</text>
</comment>
<evidence type="ECO:0000313" key="1">
    <source>
        <dbReference type="EMBL" id="EJN60748.1"/>
    </source>
</evidence>
<sequence>MVSDNTPDRERVNEQALAELRSHETWHGPHLIRSIERHHSETHPGIPLSLFDAYTERLGYDAIQSRADVEEKVVDDENWQSEAAYYRIGDNVSAYPVTWHRYYEDGGIRGLVGVMQQQLGHDVQRGDLLLALEAIAGVDRPTADAMLTTARRERQVVVQPRTNPEAFVYPAKTEG</sequence>
<dbReference type="EMBL" id="ALJD01000003">
    <property type="protein sequence ID" value="EJN60748.1"/>
    <property type="molecule type" value="Genomic_DNA"/>
</dbReference>
<accession>J3A5M4</accession>